<dbReference type="GO" id="GO:0000329">
    <property type="term" value="C:fungal-type vacuole membrane"/>
    <property type="evidence" value="ECO:0007669"/>
    <property type="project" value="TreeGrafter"/>
</dbReference>
<organism evidence="14 15">
    <name type="scientific">Brettanomyces naardenensis</name>
    <name type="common">Yeast</name>
    <dbReference type="NCBI Taxonomy" id="13370"/>
    <lineage>
        <taxon>Eukaryota</taxon>
        <taxon>Fungi</taxon>
        <taxon>Dikarya</taxon>
        <taxon>Ascomycota</taxon>
        <taxon>Saccharomycotina</taxon>
        <taxon>Pichiomycetes</taxon>
        <taxon>Pichiales</taxon>
        <taxon>Pichiaceae</taxon>
        <taxon>Brettanomyces</taxon>
    </lineage>
</organism>
<feature type="transmembrane region" description="Helical" evidence="11">
    <location>
        <begin position="1143"/>
        <end position="1169"/>
    </location>
</feature>
<feature type="region of interest" description="Disordered" evidence="10">
    <location>
        <begin position="455"/>
        <end position="486"/>
    </location>
</feature>
<feature type="transmembrane region" description="Helical" evidence="11">
    <location>
        <begin position="1356"/>
        <end position="1375"/>
    </location>
</feature>
<dbReference type="InterPro" id="IPR003593">
    <property type="entry name" value="AAA+_ATPase"/>
</dbReference>
<dbReference type="PANTHER" id="PTHR24223">
    <property type="entry name" value="ATP-BINDING CASSETTE SUB-FAMILY C"/>
    <property type="match status" value="1"/>
</dbReference>
<feature type="region of interest" description="Disordered" evidence="10">
    <location>
        <begin position="84"/>
        <end position="104"/>
    </location>
</feature>
<feature type="transmembrane region" description="Helical" evidence="11">
    <location>
        <begin position="352"/>
        <end position="373"/>
    </location>
</feature>
<protein>
    <submittedName>
        <fullName evidence="14">DEKNAAC105626</fullName>
    </submittedName>
</protein>
<feature type="transmembrane region" description="Helical" evidence="11">
    <location>
        <begin position="26"/>
        <end position="44"/>
    </location>
</feature>
<dbReference type="InParanoid" id="A0A448YU51"/>
<comment type="subcellular location">
    <subcellularLocation>
        <location evidence="1">Membrane</location>
        <topology evidence="1">Multi-pass membrane protein</topology>
    </subcellularLocation>
</comment>
<evidence type="ECO:0000256" key="1">
    <source>
        <dbReference type="ARBA" id="ARBA00004141"/>
    </source>
</evidence>
<dbReference type="InterPro" id="IPR027417">
    <property type="entry name" value="P-loop_NTPase"/>
</dbReference>
<gene>
    <name evidence="14" type="ORF">BRENAR_LOCUS5153</name>
</gene>
<dbReference type="SMART" id="SM00382">
    <property type="entry name" value="AAA"/>
    <property type="match status" value="2"/>
</dbReference>
<feature type="domain" description="ABC transporter" evidence="12">
    <location>
        <begin position="1420"/>
        <end position="1677"/>
    </location>
</feature>
<dbReference type="InterPro" id="IPR036640">
    <property type="entry name" value="ABC1_TM_sf"/>
</dbReference>
<feature type="transmembrane region" description="Helical" evidence="11">
    <location>
        <begin position="614"/>
        <end position="642"/>
    </location>
</feature>
<keyword evidence="15" id="KW-1185">Reference proteome</keyword>
<dbReference type="GO" id="GO:0005524">
    <property type="term" value="F:ATP binding"/>
    <property type="evidence" value="ECO:0007669"/>
    <property type="project" value="UniProtKB-KW"/>
</dbReference>
<evidence type="ECO:0000256" key="9">
    <source>
        <dbReference type="ARBA" id="ARBA00023180"/>
    </source>
</evidence>
<feature type="transmembrane region" description="Helical" evidence="11">
    <location>
        <begin position="1241"/>
        <end position="1263"/>
    </location>
</feature>
<feature type="domain" description="ABC transmembrane type-1" evidence="13">
    <location>
        <begin position="1061"/>
        <end position="1382"/>
    </location>
</feature>
<keyword evidence="4" id="KW-0677">Repeat</keyword>
<keyword evidence="7 11" id="KW-1133">Transmembrane helix</keyword>
<dbReference type="PROSITE" id="PS50893">
    <property type="entry name" value="ABC_TRANSPORTER_2"/>
    <property type="match status" value="2"/>
</dbReference>
<evidence type="ECO:0000256" key="5">
    <source>
        <dbReference type="ARBA" id="ARBA00022741"/>
    </source>
</evidence>
<dbReference type="Proteomes" id="UP000290900">
    <property type="component" value="Unassembled WGS sequence"/>
</dbReference>
<reference evidence="14 15" key="1">
    <citation type="submission" date="2018-12" db="EMBL/GenBank/DDBJ databases">
        <authorList>
            <person name="Tiukova I."/>
            <person name="Dainat J."/>
        </authorList>
    </citation>
    <scope>NUCLEOTIDE SEQUENCE [LARGE SCALE GENOMIC DNA]</scope>
</reference>
<dbReference type="STRING" id="13370.A0A448YU51"/>
<dbReference type="PROSITE" id="PS00211">
    <property type="entry name" value="ABC_TRANSPORTER_1"/>
    <property type="match status" value="2"/>
</dbReference>
<evidence type="ECO:0000256" key="6">
    <source>
        <dbReference type="ARBA" id="ARBA00022840"/>
    </source>
</evidence>
<feature type="transmembrane region" description="Helical" evidence="11">
    <location>
        <begin position="536"/>
        <end position="561"/>
    </location>
</feature>
<feature type="transmembrane region" description="Helical" evidence="11">
    <location>
        <begin position="393"/>
        <end position="415"/>
    </location>
</feature>
<dbReference type="SUPFAM" id="SSF90123">
    <property type="entry name" value="ABC transporter transmembrane region"/>
    <property type="match status" value="2"/>
</dbReference>
<keyword evidence="6" id="KW-0067">ATP-binding</keyword>
<dbReference type="Pfam" id="PF00664">
    <property type="entry name" value="ABC_membrane"/>
    <property type="match status" value="2"/>
</dbReference>
<evidence type="ECO:0000256" key="4">
    <source>
        <dbReference type="ARBA" id="ARBA00022737"/>
    </source>
</evidence>
<keyword evidence="3 11" id="KW-0812">Transmembrane</keyword>
<feature type="transmembrane region" description="Helical" evidence="11">
    <location>
        <begin position="1214"/>
        <end position="1235"/>
    </location>
</feature>
<feature type="compositionally biased region" description="Acidic residues" evidence="10">
    <location>
        <begin position="1009"/>
        <end position="1022"/>
    </location>
</feature>
<feature type="transmembrane region" description="Helical" evidence="11">
    <location>
        <begin position="511"/>
        <end position="530"/>
    </location>
</feature>
<dbReference type="CDD" id="cd03250">
    <property type="entry name" value="ABCC_MRP_domain1"/>
    <property type="match status" value="1"/>
</dbReference>
<evidence type="ECO:0000256" key="10">
    <source>
        <dbReference type="SAM" id="MobiDB-lite"/>
    </source>
</evidence>
<dbReference type="PROSITE" id="PS50929">
    <property type="entry name" value="ABC_TM1F"/>
    <property type="match status" value="2"/>
</dbReference>
<sequence>MSTNCSSYWDIDDFTRCGKHLYLEEYLYGTALVVSLAVLGYKTISYDAGNDRFKLNGPPSPEEEPLISNDNSHSGYLTMEDLANDEAASSSEDTSSSDSNPRKETEILTASQKHFDVTRIRPVKEDGTPLGYIKFVFRNGREKLKVVIEELLLVAHVGLELTPFFAKSVGEEWAGFEAVPYFNIAYWVYLLTICTVRLAHVSTGFGYKIPDLWYYTFILYLVDWFPSFFLFRSALLNNIETPQAKLFYIIQFILDSALVLVAGSCRFSDRPAIRLQQDNIVPSTEMEAPFFSIITYAWIDKMVFIARKKAISMVDIWGLRFDDYAYPVLMKYHKTKRFYKFTYDLFNQFKMYLFLQACLTSVDGLIVFIPSILLKRILEYVDSPDTVSGSLAWMFVLLMFFSSAASAVFSGRGLYLGRRVCTRMKAIIIGEIYAKALRRRLTADDNNDNTENEAVVELDGHPDGLKNENEDEPQHRQKTEKDPSVMKSKDMGSIINLMAVDAFRVSEICAYLHYFVNSVVMTIFAIYLLYNLLGWPALAGAVAIFLMLPFNYWLFALLASYQKQMLKVTDKRIQKLNETFQNIRIIKFFSWEDKFEDDIMDIRMAELECLRKRCIAWVGSSFIWMVTPTVVCLVAFYCYSVILEKPLTTPIAFTALALFNLLRTPLDQFADMMADVMQSKVSLERIETFLNEPECSKYEQLSVKRGPNSPLVGFENATFSWSSHSQNDFKLRDINVSFRIGKLNVIVGSTGSGKSSLLLALLGEMDLVSGKVFLPGATPRDELVANPVTGLTESVAYCSQTPWLLNGTIKENILFAAPYDRERYHAVIEACGLKRDLEILNAGDGTEIGEKGVTLSGGQKQRVSLARALYSAASYVLLDDCLSAVDSHTAVHIYEECITGHLMKNRTCILVSHNISLTIKEAAWVIVMDNGRVKTQGDVDQLMEEDEFDNETVNSVMASRSNSCANLTKLDDYDHGRSAMRSQLLSNTVTALAAERGGEAIGENRNADGEGESPVEDIDEDDLGDATAGKLMKEESKSEGAVSLSVYKTYFEFFGTKTTRAWLIFAFIGAQVVYVLQSWWLRIWSMAESEDISLMTAFQTTLRHAGDSAMRMALSVDWNRPLFNTVLSAHIYGTNPHSTMYYIFIYTLIGVLYSLLGSMRIIITFFSNLRVSREIFRSMLDRIVRAKIRFFDSTPIGRIMNRFSKDIEGVDQELAPYAEAAVVTFISCLATVIVISLITPVFIIFAIIIMYLYLQVGILYLNLSRDLKRYESITRSPIHQHFSETLVGVTTIRAYCDESRFLVQNMERIDNNNRPFFYVWLNNRWLAFRADMIGSMITFLSAALAVVSAGHIDSGMAGISLSFAVSFNNAAVWLLRTYSNVEINMNSVERIQEYIEHTEQEPPAHSDHDPPASWPERGEIEVSNLSIRYAPELPRVIDQISFHVNAAEKIGVVGRTGAGKSTIIQSFFRFVDPDSGFIKIDGFNICEIGLGPLRRGLTIIPQDPTLFAGTLRSNLDIYSEYSDIEMFESLRRVNLISNEEYTESVNANRLITENDTLNSQENANKFLNLDSAITEGGGNLSQGERQLVCLSRSLLKEPRILMLDEATASIDYESDTKLQKTIRDEFSQSTIITIAHRLKTIIDYDRILVLDAGKIKEFDSPYKLIQNKKSQFRSMCLDTGEFDELVRISRQAYRRSQTKR</sequence>
<feature type="domain" description="ABC transmembrane type-1" evidence="13">
    <location>
        <begin position="354"/>
        <end position="678"/>
    </location>
</feature>
<dbReference type="PANTHER" id="PTHR24223:SF353">
    <property type="entry name" value="ABC TRANSPORTER ATP-BINDING PROTEIN_PERMEASE VMR1-RELATED"/>
    <property type="match status" value="1"/>
</dbReference>
<dbReference type="Gene3D" id="1.20.1560.10">
    <property type="entry name" value="ABC transporter type 1, transmembrane domain"/>
    <property type="match status" value="2"/>
</dbReference>
<evidence type="ECO:0000256" key="2">
    <source>
        <dbReference type="ARBA" id="ARBA00022448"/>
    </source>
</evidence>
<feature type="compositionally biased region" description="Low complexity" evidence="10">
    <location>
        <begin position="85"/>
        <end position="99"/>
    </location>
</feature>
<dbReference type="FunCoup" id="A0A448YU51">
    <property type="interactions" value="217"/>
</dbReference>
<dbReference type="Gene3D" id="3.40.50.300">
    <property type="entry name" value="P-loop containing nucleotide triphosphate hydrolases"/>
    <property type="match status" value="2"/>
</dbReference>
<dbReference type="InterPro" id="IPR050173">
    <property type="entry name" value="ABC_transporter_C-like"/>
</dbReference>
<feature type="transmembrane region" description="Helical" evidence="11">
    <location>
        <begin position="178"/>
        <end position="200"/>
    </location>
</feature>
<dbReference type="FunFam" id="3.40.50.300:FF:000825">
    <property type="entry name" value="ABC bile acid transporter"/>
    <property type="match status" value="1"/>
</dbReference>
<feature type="transmembrane region" description="Helical" evidence="11">
    <location>
        <begin position="246"/>
        <end position="267"/>
    </location>
</feature>
<dbReference type="OrthoDB" id="6500128at2759"/>
<evidence type="ECO:0000259" key="12">
    <source>
        <dbReference type="PROSITE" id="PS50893"/>
    </source>
</evidence>
<feature type="compositionally biased region" description="Basic and acidic residues" evidence="10">
    <location>
        <begin position="458"/>
        <end position="486"/>
    </location>
</feature>
<evidence type="ECO:0000256" key="3">
    <source>
        <dbReference type="ARBA" id="ARBA00022692"/>
    </source>
</evidence>
<dbReference type="InterPro" id="IPR011527">
    <property type="entry name" value="ABC1_TM_dom"/>
</dbReference>
<dbReference type="Pfam" id="PF00005">
    <property type="entry name" value="ABC_tran"/>
    <property type="match status" value="2"/>
</dbReference>
<dbReference type="GO" id="GO:0016887">
    <property type="term" value="F:ATP hydrolysis activity"/>
    <property type="evidence" value="ECO:0007669"/>
    <property type="project" value="InterPro"/>
</dbReference>
<evidence type="ECO:0000259" key="13">
    <source>
        <dbReference type="PROSITE" id="PS50929"/>
    </source>
</evidence>
<feature type="transmembrane region" description="Helical" evidence="11">
    <location>
        <begin position="212"/>
        <end position="234"/>
    </location>
</feature>
<dbReference type="FunFam" id="3.40.50.300:FF:000565">
    <property type="entry name" value="ABC bile acid transporter"/>
    <property type="match status" value="1"/>
</dbReference>
<feature type="transmembrane region" description="Helical" evidence="11">
    <location>
        <begin position="1332"/>
        <end position="1350"/>
    </location>
</feature>
<name>A0A448YU51_BRENA</name>
<feature type="transmembrane region" description="Helical" evidence="11">
    <location>
        <begin position="1061"/>
        <end position="1080"/>
    </location>
</feature>
<evidence type="ECO:0000256" key="8">
    <source>
        <dbReference type="ARBA" id="ARBA00023136"/>
    </source>
</evidence>
<evidence type="ECO:0000313" key="14">
    <source>
        <dbReference type="EMBL" id="VEU24425.1"/>
    </source>
</evidence>
<dbReference type="CDD" id="cd18596">
    <property type="entry name" value="ABC_6TM_VMR1_D1_like"/>
    <property type="match status" value="1"/>
</dbReference>
<dbReference type="GO" id="GO:0140359">
    <property type="term" value="F:ABC-type transporter activity"/>
    <property type="evidence" value="ECO:0007669"/>
    <property type="project" value="InterPro"/>
</dbReference>
<dbReference type="InterPro" id="IPR003439">
    <property type="entry name" value="ABC_transporter-like_ATP-bd"/>
</dbReference>
<keyword evidence="2" id="KW-0813">Transport</keyword>
<evidence type="ECO:0000313" key="15">
    <source>
        <dbReference type="Proteomes" id="UP000290900"/>
    </source>
</evidence>
<dbReference type="SUPFAM" id="SSF52540">
    <property type="entry name" value="P-loop containing nucleoside triphosphate hydrolases"/>
    <property type="match status" value="2"/>
</dbReference>
<accession>A0A448YU51</accession>
<dbReference type="InterPro" id="IPR017871">
    <property type="entry name" value="ABC_transporter-like_CS"/>
</dbReference>
<dbReference type="CDD" id="cd18604">
    <property type="entry name" value="ABC_6TM_VMR1_D2_like"/>
    <property type="match status" value="1"/>
</dbReference>
<feature type="transmembrane region" description="Helical" evidence="11">
    <location>
        <begin position="648"/>
        <end position="666"/>
    </location>
</feature>
<proteinExistence type="predicted"/>
<keyword evidence="8 11" id="KW-0472">Membrane</keyword>
<evidence type="ECO:0000256" key="7">
    <source>
        <dbReference type="ARBA" id="ARBA00022989"/>
    </source>
</evidence>
<keyword evidence="9" id="KW-0325">Glycoprotein</keyword>
<dbReference type="EMBL" id="CAACVR010000076">
    <property type="protein sequence ID" value="VEU24425.1"/>
    <property type="molecule type" value="Genomic_DNA"/>
</dbReference>
<evidence type="ECO:0000256" key="11">
    <source>
        <dbReference type="SAM" id="Phobius"/>
    </source>
</evidence>
<feature type="domain" description="ABC transporter" evidence="12">
    <location>
        <begin position="712"/>
        <end position="955"/>
    </location>
</feature>
<feature type="region of interest" description="Disordered" evidence="10">
    <location>
        <begin position="997"/>
        <end position="1022"/>
    </location>
</feature>
<keyword evidence="5" id="KW-0547">Nucleotide-binding</keyword>